<evidence type="ECO:0000313" key="2">
    <source>
        <dbReference type="Proteomes" id="UP001221411"/>
    </source>
</evidence>
<gene>
    <name evidence="1" type="ORF">POL67_13920</name>
</gene>
<proteinExistence type="predicted"/>
<dbReference type="EMBL" id="JAQNDO010000001">
    <property type="protein sequence ID" value="MDC0742446.1"/>
    <property type="molecule type" value="Genomic_DNA"/>
</dbReference>
<reference evidence="1 2" key="1">
    <citation type="submission" date="2022-11" db="EMBL/GenBank/DDBJ databases">
        <title>Minimal conservation of predation-associated metabolite biosynthetic gene clusters underscores biosynthetic potential of Myxococcota including descriptions for ten novel species: Archangium lansinium sp. nov., Myxococcus landrumus sp. nov., Nannocystis bai.</title>
        <authorList>
            <person name="Ahearne A."/>
            <person name="Stevens C."/>
            <person name="Dowd S."/>
        </authorList>
    </citation>
    <scope>NUCLEOTIDE SEQUENCE [LARGE SCALE GENOMIC DNA]</scope>
    <source>
        <strain evidence="1 2">RJM3</strain>
    </source>
</reference>
<dbReference type="Gene3D" id="1.25.10.10">
    <property type="entry name" value="Leucine-rich Repeat Variant"/>
    <property type="match status" value="1"/>
</dbReference>
<protein>
    <recommendedName>
        <fullName evidence="3">HEAT repeat domain-containing protein</fullName>
    </recommendedName>
</protein>
<dbReference type="RefSeq" id="WP_271917807.1">
    <property type="nucleotide sequence ID" value="NZ_JAQNDO010000001.1"/>
</dbReference>
<dbReference type="InterPro" id="IPR016024">
    <property type="entry name" value="ARM-type_fold"/>
</dbReference>
<dbReference type="InterPro" id="IPR011989">
    <property type="entry name" value="ARM-like"/>
</dbReference>
<dbReference type="Proteomes" id="UP001221411">
    <property type="component" value="Unassembled WGS sequence"/>
</dbReference>
<accession>A0ABT5EL13</accession>
<evidence type="ECO:0008006" key="3">
    <source>
        <dbReference type="Google" id="ProtNLM"/>
    </source>
</evidence>
<dbReference type="SUPFAM" id="SSF48371">
    <property type="entry name" value="ARM repeat"/>
    <property type="match status" value="1"/>
</dbReference>
<comment type="caution">
    <text evidence="1">The sequence shown here is derived from an EMBL/GenBank/DDBJ whole genome shotgun (WGS) entry which is preliminary data.</text>
</comment>
<evidence type="ECO:0000313" key="1">
    <source>
        <dbReference type="EMBL" id="MDC0742446.1"/>
    </source>
</evidence>
<sequence>MFDVSSLCWTSRDEVGHRLLPWLDLPGRAGVRAACLLSFLAPRSLAPAFTRIAADPARPCWHRVHALRALVRASAGLPDETLTRLLDEVFADEPEAPLACGADFPTTPSLLELVPFARSGPRRADLLARLERASPEARRGWLRSMSFLVDKPCEELEAWLVARWLEDVARRSPDEDDASLAFSLADTHPDALVVLAAYRRAGPRDAELFEDIRRLPDLADLLGDEVRAEAAAALVLPRRDLLRFSSAAAIRKAARKAVLDHNFALRCPIEKPRVHHRYRGALAFLEEDDEGPALAADLLARARLHETIRADLGLVLHRRKRLVSVAYLERRGAAPENLDLARVLLRDIAKNPDTRDRSALLAALHFPDPEARFLALDVLDAVAEDGPTFHAALESLTADPDPFVRLRVIGARARRGHAPQVQALVEAAQSSADVKLRAEALQLLGRIDEAREHGALFERALLEDHAEEELDHTPAAEQAAIALGCVFGPNAATALLRGHLLAPSDAARGAVEAALSVALTEMEGAPLTASARRQEITIRGGRWCTSWSPFPSL</sequence>
<name>A0ABT5EL13_9BACT</name>
<organism evidence="1 2">
    <name type="scientific">Polyangium mundeleinium</name>
    <dbReference type="NCBI Taxonomy" id="2995306"/>
    <lineage>
        <taxon>Bacteria</taxon>
        <taxon>Pseudomonadati</taxon>
        <taxon>Myxococcota</taxon>
        <taxon>Polyangia</taxon>
        <taxon>Polyangiales</taxon>
        <taxon>Polyangiaceae</taxon>
        <taxon>Polyangium</taxon>
    </lineage>
</organism>
<keyword evidence="2" id="KW-1185">Reference proteome</keyword>